<dbReference type="PIRSF" id="PIRSF000535">
    <property type="entry name" value="1PFK/6PFK/LacC"/>
    <property type="match status" value="1"/>
</dbReference>
<protein>
    <submittedName>
        <fullName evidence="8">1-phosphofructokinase family hexose kinase</fullName>
    </submittedName>
</protein>
<evidence type="ECO:0000256" key="1">
    <source>
        <dbReference type="ARBA" id="ARBA00010688"/>
    </source>
</evidence>
<dbReference type="NCBIfam" id="TIGR03168">
    <property type="entry name" value="1-PFK"/>
    <property type="match status" value="1"/>
</dbReference>
<dbReference type="SUPFAM" id="SSF53613">
    <property type="entry name" value="Ribokinase-like"/>
    <property type="match status" value="1"/>
</dbReference>
<dbReference type="PANTHER" id="PTHR46566:SF2">
    <property type="entry name" value="ATP-DEPENDENT 6-PHOSPHOFRUCTOKINASE ISOZYME 2"/>
    <property type="match status" value="1"/>
</dbReference>
<reference evidence="8 9" key="1">
    <citation type="submission" date="2021-02" db="EMBL/GenBank/DDBJ databases">
        <title>Characterization of Marinitoga sp. nov. str. BP5-C20A.</title>
        <authorList>
            <person name="Erauso G."/>
            <person name="Postec A."/>
        </authorList>
    </citation>
    <scope>NUCLEOTIDE SEQUENCE [LARGE SCALE GENOMIC DNA]</scope>
    <source>
        <strain evidence="8 9">BP5-C20A</strain>
    </source>
</reference>
<evidence type="ECO:0000313" key="9">
    <source>
        <dbReference type="Proteomes" id="UP001232493"/>
    </source>
</evidence>
<sequence length="307" mass="34404">MIFTLTMNPSLDRYIYIDQLIPDDTNRAKKLVDYPAGKGIDVSRVIKELGGVSVAVALLGGYNGRKIEEMLDEEGVIYSSVRIEHETRMNIILEEKTQYRMSMPGASVKREKLQKVFDILHSLVREGDTIVISGSLPKGVDPDYYTGLIFSLKQWGATVFFDADGKNLKAGLEAEPHCIKPNTHELSRLLDKDIDEKDKISISKYAKETLEKYKLNEILVSMGKYGSVYANWDEAYYAYPVKLEVKSAVGAGDSFLAGYVMKYEEDKLEAFRLANAAGNAAVLTPGTELCRKKDVLELLPKIKIEKL</sequence>
<feature type="domain" description="Carbohydrate kinase PfkB" evidence="7">
    <location>
        <begin position="15"/>
        <end position="291"/>
    </location>
</feature>
<name>A0ABY8PQN3_9BACT</name>
<dbReference type="InterPro" id="IPR011611">
    <property type="entry name" value="PfkB_dom"/>
</dbReference>
<dbReference type="RefSeq" id="WP_280999004.1">
    <property type="nucleotide sequence ID" value="NZ_CP069362.1"/>
</dbReference>
<dbReference type="InterPro" id="IPR017583">
    <property type="entry name" value="Tagatose/fructose_Pkinase"/>
</dbReference>
<keyword evidence="9" id="KW-1185">Reference proteome</keyword>
<keyword evidence="3" id="KW-0547">Nucleotide-binding</keyword>
<dbReference type="Pfam" id="PF00294">
    <property type="entry name" value="PfkB"/>
    <property type="match status" value="1"/>
</dbReference>
<evidence type="ECO:0000256" key="6">
    <source>
        <dbReference type="PIRNR" id="PIRNR000535"/>
    </source>
</evidence>
<comment type="similarity">
    <text evidence="1">Belongs to the carbohydrate kinase PfkB family.</text>
</comment>
<accession>A0ABY8PQN3</accession>
<dbReference type="EMBL" id="CP069362">
    <property type="protein sequence ID" value="WGS64949.1"/>
    <property type="molecule type" value="Genomic_DNA"/>
</dbReference>
<organism evidence="8 9">
    <name type="scientific">Marinitoga aeolica</name>
    <dbReference type="NCBI Taxonomy" id="2809031"/>
    <lineage>
        <taxon>Bacteria</taxon>
        <taxon>Thermotogati</taxon>
        <taxon>Thermotogota</taxon>
        <taxon>Thermotogae</taxon>
        <taxon>Petrotogales</taxon>
        <taxon>Petrotogaceae</taxon>
        <taxon>Marinitoga</taxon>
    </lineage>
</organism>
<evidence type="ECO:0000256" key="5">
    <source>
        <dbReference type="ARBA" id="ARBA00022840"/>
    </source>
</evidence>
<dbReference type="InterPro" id="IPR029056">
    <property type="entry name" value="Ribokinase-like"/>
</dbReference>
<gene>
    <name evidence="8" type="ORF">JRV97_11430</name>
</gene>
<keyword evidence="4" id="KW-0418">Kinase</keyword>
<evidence type="ECO:0000256" key="3">
    <source>
        <dbReference type="ARBA" id="ARBA00022741"/>
    </source>
</evidence>
<keyword evidence="5" id="KW-0067">ATP-binding</keyword>
<evidence type="ECO:0000259" key="7">
    <source>
        <dbReference type="Pfam" id="PF00294"/>
    </source>
</evidence>
<proteinExistence type="inferred from homology"/>
<evidence type="ECO:0000256" key="2">
    <source>
        <dbReference type="ARBA" id="ARBA00022679"/>
    </source>
</evidence>
<dbReference type="Proteomes" id="UP001232493">
    <property type="component" value="Chromosome"/>
</dbReference>
<keyword evidence="2 6" id="KW-0808">Transferase</keyword>
<evidence type="ECO:0000313" key="8">
    <source>
        <dbReference type="EMBL" id="WGS64949.1"/>
    </source>
</evidence>
<evidence type="ECO:0000256" key="4">
    <source>
        <dbReference type="ARBA" id="ARBA00022777"/>
    </source>
</evidence>
<dbReference type="CDD" id="cd01164">
    <property type="entry name" value="FruK_PfkB_like"/>
    <property type="match status" value="1"/>
</dbReference>
<dbReference type="Gene3D" id="3.40.1190.20">
    <property type="match status" value="1"/>
</dbReference>
<dbReference type="PANTHER" id="PTHR46566">
    <property type="entry name" value="1-PHOSPHOFRUCTOKINASE-RELATED"/>
    <property type="match status" value="1"/>
</dbReference>